<dbReference type="AlphaFoldDB" id="A0A0P7J615"/>
<protein>
    <submittedName>
        <fullName evidence="1">Uncharacterized protein</fullName>
    </submittedName>
</protein>
<evidence type="ECO:0000313" key="1">
    <source>
        <dbReference type="EMBL" id="KPN63576.1"/>
    </source>
</evidence>
<gene>
    <name evidence="1" type="ORF">AKJ29_13150</name>
</gene>
<dbReference type="STRING" id="154981.AKJ29_13150"/>
<proteinExistence type="predicted"/>
<dbReference type="InterPro" id="IPR002347">
    <property type="entry name" value="SDR_fam"/>
</dbReference>
<dbReference type="Proteomes" id="UP000050471">
    <property type="component" value="Unassembled WGS sequence"/>
</dbReference>
<dbReference type="EMBL" id="LKBA01000006">
    <property type="protein sequence ID" value="KPN63576.1"/>
    <property type="molecule type" value="Genomic_DNA"/>
</dbReference>
<comment type="caution">
    <text evidence="1">The sequence shown here is derived from an EMBL/GenBank/DDBJ whole genome shotgun (WGS) entry which is preliminary data.</text>
</comment>
<accession>A0A0P7J615</accession>
<evidence type="ECO:0000313" key="2">
    <source>
        <dbReference type="Proteomes" id="UP000050471"/>
    </source>
</evidence>
<organism evidence="1 2">
    <name type="scientific">Aliiroseovarius crassostreae</name>
    <dbReference type="NCBI Taxonomy" id="154981"/>
    <lineage>
        <taxon>Bacteria</taxon>
        <taxon>Pseudomonadati</taxon>
        <taxon>Pseudomonadota</taxon>
        <taxon>Alphaproteobacteria</taxon>
        <taxon>Rhodobacterales</taxon>
        <taxon>Paracoccaceae</taxon>
        <taxon>Aliiroseovarius</taxon>
    </lineage>
</organism>
<dbReference type="Pfam" id="PF00106">
    <property type="entry name" value="adh_short"/>
    <property type="match status" value="1"/>
</dbReference>
<name>A0A0P7J615_9RHOB</name>
<dbReference type="InterPro" id="IPR036291">
    <property type="entry name" value="NAD(P)-bd_dom_sf"/>
</dbReference>
<sequence length="90" mass="9818">MACLYGGPKCWRRLVAARETVIVLPADVSDPDAVEEAFQQFVSWAGRLDVLFNNAGLFTRAAPIDEVSLEADVQLMTVMATRTVCRSGLS</sequence>
<dbReference type="SUPFAM" id="SSF51735">
    <property type="entry name" value="NAD(P)-binding Rossmann-fold domains"/>
    <property type="match status" value="1"/>
</dbReference>
<dbReference type="RefSeq" id="WP_055190062.1">
    <property type="nucleotide sequence ID" value="NZ_FPBS01000022.1"/>
</dbReference>
<keyword evidence="2" id="KW-1185">Reference proteome</keyword>
<reference evidence="1 2" key="1">
    <citation type="submission" date="2015-09" db="EMBL/GenBank/DDBJ databases">
        <title>Draft genome sequence of Aliiroseovarius crassostreae CV919-312TSm, the causative agent of Roseovarius Oyster Disease (formerly Juvenile Oyster Disease).</title>
        <authorList>
            <person name="Kessner L."/>
            <person name="Spinard E."/>
            <person name="Nelson D."/>
        </authorList>
    </citation>
    <scope>NUCLEOTIDE SEQUENCE [LARGE SCALE GENOMIC DNA]</scope>
    <source>
        <strain evidence="1 2">CV919-312</strain>
    </source>
</reference>
<dbReference type="Gene3D" id="3.40.50.720">
    <property type="entry name" value="NAD(P)-binding Rossmann-like Domain"/>
    <property type="match status" value="1"/>
</dbReference>